<feature type="transmembrane region" description="Helical" evidence="11">
    <location>
        <begin position="382"/>
        <end position="410"/>
    </location>
</feature>
<dbReference type="CDD" id="cd06163">
    <property type="entry name" value="S2P-M50_PDZ_RseP-like"/>
    <property type="match status" value="1"/>
</dbReference>
<feature type="domain" description="PDZ" evidence="12">
    <location>
        <begin position="196"/>
        <end position="252"/>
    </location>
</feature>
<reference evidence="13" key="2">
    <citation type="submission" date="2020-09" db="EMBL/GenBank/DDBJ databases">
        <authorList>
            <person name="Sun Q."/>
            <person name="Kim S."/>
        </authorList>
    </citation>
    <scope>NUCLEOTIDE SEQUENCE</scope>
    <source>
        <strain evidence="13">KCTC 32501</strain>
    </source>
</reference>
<dbReference type="PROSITE" id="PS50106">
    <property type="entry name" value="PDZ"/>
    <property type="match status" value="1"/>
</dbReference>
<evidence type="ECO:0000313" key="14">
    <source>
        <dbReference type="Proteomes" id="UP000614287"/>
    </source>
</evidence>
<dbReference type="InterPro" id="IPR001478">
    <property type="entry name" value="PDZ"/>
</dbReference>
<keyword evidence="8 11" id="KW-1133">Transmembrane helix</keyword>
<dbReference type="SMART" id="SM00228">
    <property type="entry name" value="PDZ"/>
    <property type="match status" value="1"/>
</dbReference>
<evidence type="ECO:0000256" key="1">
    <source>
        <dbReference type="ARBA" id="ARBA00001947"/>
    </source>
</evidence>
<evidence type="ECO:0000256" key="9">
    <source>
        <dbReference type="ARBA" id="ARBA00023049"/>
    </source>
</evidence>
<comment type="cofactor">
    <cofactor evidence="1 11">
        <name>Zn(2+)</name>
        <dbReference type="ChEBI" id="CHEBI:29105"/>
    </cofactor>
</comment>
<keyword evidence="10 11" id="KW-0472">Membrane</keyword>
<dbReference type="SUPFAM" id="SSF50156">
    <property type="entry name" value="PDZ domain-like"/>
    <property type="match status" value="2"/>
</dbReference>
<keyword evidence="4" id="KW-0645">Protease</keyword>
<keyword evidence="11" id="KW-0479">Metal-binding</keyword>
<dbReference type="Proteomes" id="UP000614287">
    <property type="component" value="Unassembled WGS sequence"/>
</dbReference>
<evidence type="ECO:0000256" key="10">
    <source>
        <dbReference type="ARBA" id="ARBA00023136"/>
    </source>
</evidence>
<keyword evidence="5 11" id="KW-0812">Transmembrane</keyword>
<dbReference type="InterPro" id="IPR004387">
    <property type="entry name" value="Pept_M50_Zn"/>
</dbReference>
<keyword evidence="9 11" id="KW-0482">Metalloprotease</keyword>
<evidence type="ECO:0000256" key="3">
    <source>
        <dbReference type="ARBA" id="ARBA00007931"/>
    </source>
</evidence>
<keyword evidence="6 11" id="KW-0378">Hydrolase</keyword>
<evidence type="ECO:0000256" key="11">
    <source>
        <dbReference type="RuleBase" id="RU362031"/>
    </source>
</evidence>
<dbReference type="EMBL" id="BMZG01000001">
    <property type="protein sequence ID" value="GHA64184.1"/>
    <property type="molecule type" value="Genomic_DNA"/>
</dbReference>
<proteinExistence type="inferred from homology"/>
<dbReference type="GO" id="GO:0006508">
    <property type="term" value="P:proteolysis"/>
    <property type="evidence" value="ECO:0007669"/>
    <property type="project" value="UniProtKB-KW"/>
</dbReference>
<evidence type="ECO:0000256" key="2">
    <source>
        <dbReference type="ARBA" id="ARBA00004141"/>
    </source>
</evidence>
<evidence type="ECO:0000256" key="7">
    <source>
        <dbReference type="ARBA" id="ARBA00022833"/>
    </source>
</evidence>
<feature type="transmembrane region" description="Helical" evidence="11">
    <location>
        <begin position="422"/>
        <end position="443"/>
    </location>
</feature>
<evidence type="ECO:0000313" key="13">
    <source>
        <dbReference type="EMBL" id="GHA64184.1"/>
    </source>
</evidence>
<dbReference type="GO" id="GO:0004222">
    <property type="term" value="F:metalloendopeptidase activity"/>
    <property type="evidence" value="ECO:0007669"/>
    <property type="project" value="InterPro"/>
</dbReference>
<comment type="similarity">
    <text evidence="3 11">Belongs to the peptidase M50B family.</text>
</comment>
<feature type="transmembrane region" description="Helical" evidence="11">
    <location>
        <begin position="6"/>
        <end position="25"/>
    </location>
</feature>
<dbReference type="InterPro" id="IPR041489">
    <property type="entry name" value="PDZ_6"/>
</dbReference>
<reference evidence="13" key="1">
    <citation type="journal article" date="2014" name="Int. J. Syst. Evol. Microbiol.">
        <title>Complete genome sequence of Corynebacterium casei LMG S-19264T (=DSM 44701T), isolated from a smear-ripened cheese.</title>
        <authorList>
            <consortium name="US DOE Joint Genome Institute (JGI-PGF)"/>
            <person name="Walter F."/>
            <person name="Albersmeier A."/>
            <person name="Kalinowski J."/>
            <person name="Ruckert C."/>
        </authorList>
    </citation>
    <scope>NUCLEOTIDE SEQUENCE</scope>
    <source>
        <strain evidence="13">KCTC 32501</strain>
    </source>
</reference>
<dbReference type="EC" id="3.4.24.-" evidence="11"/>
<evidence type="ECO:0000256" key="8">
    <source>
        <dbReference type="ARBA" id="ARBA00022989"/>
    </source>
</evidence>
<feature type="transmembrane region" description="Helical" evidence="11">
    <location>
        <begin position="97"/>
        <end position="120"/>
    </location>
</feature>
<dbReference type="InterPro" id="IPR036034">
    <property type="entry name" value="PDZ_sf"/>
</dbReference>
<dbReference type="NCBIfam" id="TIGR00054">
    <property type="entry name" value="RIP metalloprotease RseP"/>
    <property type="match status" value="1"/>
</dbReference>
<dbReference type="InterPro" id="IPR008915">
    <property type="entry name" value="Peptidase_M50"/>
</dbReference>
<evidence type="ECO:0000256" key="5">
    <source>
        <dbReference type="ARBA" id="ARBA00022692"/>
    </source>
</evidence>
<dbReference type="AlphaFoldDB" id="A0A8J3FXE5"/>
<evidence type="ECO:0000256" key="4">
    <source>
        <dbReference type="ARBA" id="ARBA00022670"/>
    </source>
</evidence>
<dbReference type="RefSeq" id="WP_189490182.1">
    <property type="nucleotide sequence ID" value="NZ_BMZG01000001.1"/>
</dbReference>
<gene>
    <name evidence="13" type="ORF">GCM10009007_00640</name>
</gene>
<name>A0A8J3FXE5_9BURK</name>
<organism evidence="13 14">
    <name type="scientific">Formosimonas limnophila</name>
    <dbReference type="NCBI Taxonomy" id="1384487"/>
    <lineage>
        <taxon>Bacteria</taxon>
        <taxon>Pseudomonadati</taxon>
        <taxon>Pseudomonadota</taxon>
        <taxon>Betaproteobacteria</taxon>
        <taxon>Burkholderiales</taxon>
        <taxon>Burkholderiaceae</taxon>
        <taxon>Formosimonas</taxon>
    </lineage>
</organism>
<dbReference type="PANTHER" id="PTHR42837">
    <property type="entry name" value="REGULATOR OF SIGMA-E PROTEASE RSEP"/>
    <property type="match status" value="1"/>
</dbReference>
<dbReference type="Gene3D" id="2.30.42.10">
    <property type="match status" value="2"/>
</dbReference>
<protein>
    <recommendedName>
        <fullName evidence="11">Zinc metalloprotease</fullName>
        <ecNumber evidence="11">3.4.24.-</ecNumber>
    </recommendedName>
</protein>
<dbReference type="Pfam" id="PF02163">
    <property type="entry name" value="Peptidase_M50"/>
    <property type="match status" value="1"/>
</dbReference>
<keyword evidence="14" id="KW-1185">Reference proteome</keyword>
<accession>A0A8J3FXE5</accession>
<comment type="caution">
    <text evidence="13">The sequence shown here is derived from an EMBL/GenBank/DDBJ whole genome shotgun (WGS) entry which is preliminary data.</text>
</comment>
<dbReference type="GO" id="GO:0046872">
    <property type="term" value="F:metal ion binding"/>
    <property type="evidence" value="ECO:0007669"/>
    <property type="project" value="UniProtKB-KW"/>
</dbReference>
<dbReference type="Pfam" id="PF17820">
    <property type="entry name" value="PDZ_6"/>
    <property type="match status" value="1"/>
</dbReference>
<sequence length="451" mass="48414">MTNVWAFLVAILVLVTIHEWGHYWVAKRCGVEIEKFSIGFGKPLFSWTNKVGTVFCIAAIPLGGYVKMKGEYAIATDENQMSQGKGSFASKTVWQRMAIVAAGPVINLLFALLIFMGLGYGDTYVTPTQVQAPAAQTLAAGLGLQTGDTIIRVNGREANDWSVVNRGVLDAVFERENLVLHWRNAAGVEHSAELPTASLNIEEKGWNDKIGLTPKVVPLNVGRVVDSSGAAAQAGLQQHDVIVSVNGQSIDGREAFIKIIQASAGQSLNVSVIRDQQTLSLNLTPVLKGRPIVENGEVVTKVVGTIGAELLTTQVKVVHVGILEAIPRGFNMTYDAIALTVKGLYKIATGQLSLKNIGGPVSIAQVMGEGAKSSVTDFVSRLAWLSISLGVLNLLPIPMLDGGHLMYYVVELIKGSPVSERALALGQTVGMAFLMMFMGIAFYNDFMRLFG</sequence>
<comment type="subcellular location">
    <subcellularLocation>
        <location evidence="2">Membrane</location>
        <topology evidence="2">Multi-pass membrane protein</topology>
    </subcellularLocation>
</comment>
<dbReference type="PANTHER" id="PTHR42837:SF2">
    <property type="entry name" value="MEMBRANE METALLOPROTEASE ARASP2, CHLOROPLASTIC-RELATED"/>
    <property type="match status" value="1"/>
</dbReference>
<evidence type="ECO:0000256" key="6">
    <source>
        <dbReference type="ARBA" id="ARBA00022801"/>
    </source>
</evidence>
<dbReference type="GO" id="GO:0016020">
    <property type="term" value="C:membrane"/>
    <property type="evidence" value="ECO:0007669"/>
    <property type="project" value="UniProtKB-SubCell"/>
</dbReference>
<evidence type="ECO:0000259" key="12">
    <source>
        <dbReference type="PROSITE" id="PS50106"/>
    </source>
</evidence>
<keyword evidence="7 11" id="KW-0862">Zinc</keyword>